<gene>
    <name evidence="2" type="ORF">PHYEVI_LOCUS8257</name>
</gene>
<organism evidence="2 3">
    <name type="scientific">Phyllotreta striolata</name>
    <name type="common">Striped flea beetle</name>
    <name type="synonym">Crioceris striolata</name>
    <dbReference type="NCBI Taxonomy" id="444603"/>
    <lineage>
        <taxon>Eukaryota</taxon>
        <taxon>Metazoa</taxon>
        <taxon>Ecdysozoa</taxon>
        <taxon>Arthropoda</taxon>
        <taxon>Hexapoda</taxon>
        <taxon>Insecta</taxon>
        <taxon>Pterygota</taxon>
        <taxon>Neoptera</taxon>
        <taxon>Endopterygota</taxon>
        <taxon>Coleoptera</taxon>
        <taxon>Polyphaga</taxon>
        <taxon>Cucujiformia</taxon>
        <taxon>Chrysomeloidea</taxon>
        <taxon>Chrysomelidae</taxon>
        <taxon>Galerucinae</taxon>
        <taxon>Alticini</taxon>
        <taxon>Phyllotreta</taxon>
    </lineage>
</organism>
<protein>
    <submittedName>
        <fullName evidence="2">Uncharacterized protein</fullName>
    </submittedName>
</protein>
<dbReference type="GO" id="GO:0005737">
    <property type="term" value="C:cytoplasm"/>
    <property type="evidence" value="ECO:0007669"/>
    <property type="project" value="TreeGrafter"/>
</dbReference>
<dbReference type="OrthoDB" id="10248487at2759"/>
<dbReference type="PANTHER" id="PTHR21255:SF65">
    <property type="entry name" value="TCTEX1 DOMAIN-CONTAINING PROTEIN 2"/>
    <property type="match status" value="1"/>
</dbReference>
<dbReference type="Pfam" id="PF03645">
    <property type="entry name" value="Tctex-1"/>
    <property type="match status" value="1"/>
</dbReference>
<evidence type="ECO:0000313" key="3">
    <source>
        <dbReference type="Proteomes" id="UP001153712"/>
    </source>
</evidence>
<dbReference type="Gene3D" id="3.30.1140.40">
    <property type="entry name" value="Tctex-1"/>
    <property type="match status" value="1"/>
</dbReference>
<sequence>MNAVTIKPSECRQIKHKMSSNSLLNQQQEVVRYANTYQLESKNPFNPDKVKKILEEVMMEIVENLEYDPDLCAKQAKLASMMIRIKVKELNFDRYKIVCIVTIGEKKRQDLDIMCTFFWDSSKDRYSTYTIENNSVFGIAYCFGLYYE</sequence>
<dbReference type="EMBL" id="OU900098">
    <property type="protein sequence ID" value="CAG9861934.1"/>
    <property type="molecule type" value="Genomic_DNA"/>
</dbReference>
<evidence type="ECO:0000256" key="1">
    <source>
        <dbReference type="ARBA" id="ARBA00005361"/>
    </source>
</evidence>
<reference evidence="2" key="1">
    <citation type="submission" date="2022-01" db="EMBL/GenBank/DDBJ databases">
        <authorList>
            <person name="King R."/>
        </authorList>
    </citation>
    <scope>NUCLEOTIDE SEQUENCE</scope>
</reference>
<comment type="similarity">
    <text evidence="1">Belongs to the dynein light chain Tctex-type family.</text>
</comment>
<dbReference type="GO" id="GO:0007018">
    <property type="term" value="P:microtubule-based movement"/>
    <property type="evidence" value="ECO:0007669"/>
    <property type="project" value="TreeGrafter"/>
</dbReference>
<dbReference type="CDD" id="cd21451">
    <property type="entry name" value="DLC-like_TCTEX1D"/>
    <property type="match status" value="1"/>
</dbReference>
<name>A0A9N9XR94_PHYSR</name>
<dbReference type="PANTHER" id="PTHR21255">
    <property type="entry name" value="T-COMPLEX-ASSOCIATED-TESTIS-EXPRESSED 1/ DYNEIN LIGHT CHAIN"/>
    <property type="match status" value="1"/>
</dbReference>
<dbReference type="InterPro" id="IPR038586">
    <property type="entry name" value="Tctex-1-like_sf"/>
</dbReference>
<dbReference type="InterPro" id="IPR005334">
    <property type="entry name" value="Tctex-1-like"/>
</dbReference>
<keyword evidence="3" id="KW-1185">Reference proteome</keyword>
<evidence type="ECO:0000313" key="2">
    <source>
        <dbReference type="EMBL" id="CAG9861934.1"/>
    </source>
</evidence>
<dbReference type="GO" id="GO:0045505">
    <property type="term" value="F:dynein intermediate chain binding"/>
    <property type="evidence" value="ECO:0007669"/>
    <property type="project" value="TreeGrafter"/>
</dbReference>
<dbReference type="AlphaFoldDB" id="A0A9N9XR94"/>
<accession>A0A9N9XR94</accession>
<proteinExistence type="inferred from homology"/>
<dbReference type="Proteomes" id="UP001153712">
    <property type="component" value="Chromosome 5"/>
</dbReference>
<dbReference type="GO" id="GO:0005868">
    <property type="term" value="C:cytoplasmic dynein complex"/>
    <property type="evidence" value="ECO:0007669"/>
    <property type="project" value="TreeGrafter"/>
</dbReference>